<gene>
    <name evidence="1" type="ORF">NITUZ_40481</name>
</gene>
<dbReference type="AlphaFoldDB" id="V6AUU3"/>
<sequence>MKKNLVTVRDVDDEILGLFKAKAAEHKMKMGEALTEAMQVWIRTKAHPKKGGKTFSKIKPFDWGKGTEKLSVQIDDILYGVS</sequence>
<name>V6AUU3_9ARCH</name>
<proteinExistence type="predicted"/>
<comment type="caution">
    <text evidence="1">The sequence shown here is derived from an EMBL/GenBank/DDBJ whole genome shotgun (WGS) entry which is preliminary data.</text>
</comment>
<evidence type="ECO:0000313" key="2">
    <source>
        <dbReference type="Proteomes" id="UP000018159"/>
    </source>
</evidence>
<keyword evidence="2" id="KW-1185">Reference proteome</keyword>
<protein>
    <submittedName>
        <fullName evidence="1">Uncharacterized protein</fullName>
    </submittedName>
</protein>
<dbReference type="EMBL" id="CBTY010000009">
    <property type="protein sequence ID" value="CDI06315.1"/>
    <property type="molecule type" value="Genomic_DNA"/>
</dbReference>
<dbReference type="Proteomes" id="UP000018159">
    <property type="component" value="Unassembled WGS sequence"/>
</dbReference>
<evidence type="ECO:0000313" key="1">
    <source>
        <dbReference type="EMBL" id="CDI06315.1"/>
    </source>
</evidence>
<reference evidence="1 2" key="1">
    <citation type="journal article" date="2013" name="PLoS ONE">
        <title>Enrichment and Genome Sequence of the Group I.1a Ammonia-Oxidizing Archaeon ?Ca. Nitrosotenuis uzonensis? Representing a Clade Globally.</title>
        <authorList>
            <person name="Lebedeva E.V."/>
            <person name="Hatzenpichler R."/>
            <person name="Pelletier E."/>
            <person name="Schuster N."/>
            <person name="Hauzmayer S."/>
            <person name="Bulaev A."/>
            <person name="Grigor'eva N.V."/>
            <person name="Galushko A."/>
            <person name="Schmid M."/>
            <person name="Palatinszky M."/>
            <person name="Le Paslier D."/>
            <person name="Daims H."/>
            <person name="Wagner M."/>
        </authorList>
    </citation>
    <scope>NUCLEOTIDE SEQUENCE [LARGE SCALE GENOMIC DNA]</scope>
    <source>
        <strain evidence="1 2">N4</strain>
    </source>
</reference>
<dbReference type="RefSeq" id="WP_048196681.1">
    <property type="nucleotide sequence ID" value="NZ_CBTY010000009.1"/>
</dbReference>
<dbReference type="STRING" id="1407055.NITUZ_40481"/>
<accession>V6AUU3</accession>
<organism evidence="1 2">
    <name type="scientific">Candidatus Nitrosotenuis uzonensis</name>
    <dbReference type="NCBI Taxonomy" id="1407055"/>
    <lineage>
        <taxon>Archaea</taxon>
        <taxon>Nitrososphaerota</taxon>
        <taxon>Candidatus Nitrosotenuis</taxon>
    </lineage>
</organism>